<reference evidence="2" key="1">
    <citation type="journal article" date="2023" name="Plant J.">
        <title>Genome sequences and population genomics provide insights into the demographic history, inbreeding, and mutation load of two 'living fossil' tree species of Dipteronia.</title>
        <authorList>
            <person name="Feng Y."/>
            <person name="Comes H.P."/>
            <person name="Chen J."/>
            <person name="Zhu S."/>
            <person name="Lu R."/>
            <person name="Zhang X."/>
            <person name="Li P."/>
            <person name="Qiu J."/>
            <person name="Olsen K.M."/>
            <person name="Qiu Y."/>
        </authorList>
    </citation>
    <scope>NUCLEOTIDE SEQUENCE</scope>
    <source>
        <strain evidence="2">NBL</strain>
    </source>
</reference>
<evidence type="ECO:0000313" key="3">
    <source>
        <dbReference type="Proteomes" id="UP001281410"/>
    </source>
</evidence>
<name>A0AAD9ZS82_9ROSI</name>
<proteinExistence type="predicted"/>
<gene>
    <name evidence="2" type="ORF">Dsin_029120</name>
</gene>
<evidence type="ECO:0000313" key="2">
    <source>
        <dbReference type="EMBL" id="KAK3189559.1"/>
    </source>
</evidence>
<protein>
    <submittedName>
        <fullName evidence="2">Uncharacterized protein</fullName>
    </submittedName>
</protein>
<dbReference type="AlphaFoldDB" id="A0AAD9ZS82"/>
<organism evidence="2 3">
    <name type="scientific">Dipteronia sinensis</name>
    <dbReference type="NCBI Taxonomy" id="43782"/>
    <lineage>
        <taxon>Eukaryota</taxon>
        <taxon>Viridiplantae</taxon>
        <taxon>Streptophyta</taxon>
        <taxon>Embryophyta</taxon>
        <taxon>Tracheophyta</taxon>
        <taxon>Spermatophyta</taxon>
        <taxon>Magnoliopsida</taxon>
        <taxon>eudicotyledons</taxon>
        <taxon>Gunneridae</taxon>
        <taxon>Pentapetalae</taxon>
        <taxon>rosids</taxon>
        <taxon>malvids</taxon>
        <taxon>Sapindales</taxon>
        <taxon>Sapindaceae</taxon>
        <taxon>Hippocastanoideae</taxon>
        <taxon>Acereae</taxon>
        <taxon>Dipteronia</taxon>
    </lineage>
</organism>
<evidence type="ECO:0000256" key="1">
    <source>
        <dbReference type="SAM" id="MobiDB-lite"/>
    </source>
</evidence>
<comment type="caution">
    <text evidence="2">The sequence shown here is derived from an EMBL/GenBank/DDBJ whole genome shotgun (WGS) entry which is preliminary data.</text>
</comment>
<sequence length="100" mass="9667">MNADLPYPILPAEPGGLLSLVPDEVQPPATAPAPAMVVADIVDPPLPPVADVSTSSNPPSTGGPPGAPAGSKPSSGIANVANIGLSLVPIMVLSLISAGC</sequence>
<accession>A0AAD9ZS82</accession>
<keyword evidence="3" id="KW-1185">Reference proteome</keyword>
<feature type="region of interest" description="Disordered" evidence="1">
    <location>
        <begin position="47"/>
        <end position="74"/>
    </location>
</feature>
<dbReference type="EMBL" id="JANJYJ010000009">
    <property type="protein sequence ID" value="KAK3189559.1"/>
    <property type="molecule type" value="Genomic_DNA"/>
</dbReference>
<dbReference type="Proteomes" id="UP001281410">
    <property type="component" value="Unassembled WGS sequence"/>
</dbReference>